<keyword evidence="3" id="KW-1003">Cell membrane</keyword>
<accession>A0A974NKA0</accession>
<feature type="transmembrane region" description="Helical" evidence="7">
    <location>
        <begin position="142"/>
        <end position="159"/>
    </location>
</feature>
<dbReference type="AlphaFoldDB" id="A0A974NKA0"/>
<name>A0A974NKA0_PERPY</name>
<dbReference type="InterPro" id="IPR002656">
    <property type="entry name" value="Acyl_transf_3_dom"/>
</dbReference>
<dbReference type="Pfam" id="PF01757">
    <property type="entry name" value="Acyl_transf_3"/>
    <property type="match status" value="1"/>
</dbReference>
<dbReference type="GO" id="GO:0016413">
    <property type="term" value="F:O-acetyltransferase activity"/>
    <property type="evidence" value="ECO:0007669"/>
    <property type="project" value="TreeGrafter"/>
</dbReference>
<feature type="transmembrane region" description="Helical" evidence="7">
    <location>
        <begin position="39"/>
        <end position="59"/>
    </location>
</feature>
<evidence type="ECO:0000256" key="2">
    <source>
        <dbReference type="ARBA" id="ARBA00007400"/>
    </source>
</evidence>
<proteinExistence type="inferred from homology"/>
<keyword evidence="10" id="KW-1185">Reference proteome</keyword>
<reference evidence="9 10" key="1">
    <citation type="submission" date="2021-01" db="EMBL/GenBank/DDBJ databases">
        <title>FDA dAtabase for Regulatory Grade micrObial Sequences (FDA-ARGOS): Supporting development and validation of Infectious Disease Dx tests.</title>
        <authorList>
            <person name="Nelson B."/>
            <person name="Plummer A."/>
            <person name="Tallon L."/>
            <person name="Sadzewicz L."/>
            <person name="Zhao X."/>
            <person name="Boylan J."/>
            <person name="Ott S."/>
            <person name="Bowen H."/>
            <person name="Vavikolanu K."/>
            <person name="Mehta A."/>
            <person name="Aluvathingal J."/>
            <person name="Nadendla S."/>
            <person name="Myers T."/>
            <person name="Yan Y."/>
            <person name="Sichtig H."/>
        </authorList>
    </citation>
    <scope>NUCLEOTIDE SEQUENCE [LARGE SCALE GENOMIC DNA]</scope>
    <source>
        <strain evidence="9 10">FDAARGOS_1161</strain>
    </source>
</reference>
<evidence type="ECO:0000256" key="1">
    <source>
        <dbReference type="ARBA" id="ARBA00004651"/>
    </source>
</evidence>
<organism evidence="9 10">
    <name type="scientific">Peribacillus psychrosaccharolyticus</name>
    <name type="common">Bacillus psychrosaccharolyticus</name>
    <dbReference type="NCBI Taxonomy" id="1407"/>
    <lineage>
        <taxon>Bacteria</taxon>
        <taxon>Bacillati</taxon>
        <taxon>Bacillota</taxon>
        <taxon>Bacilli</taxon>
        <taxon>Bacillales</taxon>
        <taxon>Bacillaceae</taxon>
        <taxon>Peribacillus</taxon>
    </lineage>
</organism>
<evidence type="ECO:0000256" key="7">
    <source>
        <dbReference type="SAM" id="Phobius"/>
    </source>
</evidence>
<evidence type="ECO:0000313" key="10">
    <source>
        <dbReference type="Proteomes" id="UP000595254"/>
    </source>
</evidence>
<protein>
    <submittedName>
        <fullName evidence="9">Acyltransferase family protein</fullName>
    </submittedName>
</protein>
<feature type="transmembrane region" description="Helical" evidence="7">
    <location>
        <begin position="116"/>
        <end position="135"/>
    </location>
</feature>
<dbReference type="KEGG" id="ppsr:I6J18_17560"/>
<dbReference type="EMBL" id="CP068053">
    <property type="protein sequence ID" value="QQS99416.1"/>
    <property type="molecule type" value="Genomic_DNA"/>
</dbReference>
<dbReference type="Proteomes" id="UP000595254">
    <property type="component" value="Chromosome"/>
</dbReference>
<evidence type="ECO:0000256" key="4">
    <source>
        <dbReference type="ARBA" id="ARBA00022692"/>
    </source>
</evidence>
<evidence type="ECO:0000256" key="3">
    <source>
        <dbReference type="ARBA" id="ARBA00022475"/>
    </source>
</evidence>
<evidence type="ECO:0000256" key="5">
    <source>
        <dbReference type="ARBA" id="ARBA00022989"/>
    </source>
</evidence>
<sequence length="346" mass="40432">MIKEWNLLRVIACLCIVFLHSTTLNSRHAGHPEIDYYDVFRAIICFATPTFIVLSEIILANRYPDRLPNQFWQKRLKFIFLPFVSFAIIDALNAKYFNPNVFLELKIFNNIVMGTFIGYFIFIIFQFYVLHYLVVRFKPSMKWLLPVSLLTMAVHLSFMKMNIPFVHEHQALLKLPFTAWFGYFTIAYIIGKHYKKLQQELLTYRWLTLILAALSVLYFYFSFESGNARINSLRLDLFPVVLSFSAVILAWGQLIPNFRIIQFISNYSFGIYLLHWQVLRHLAPYTVTWFNHTSTRVLALFLMGLVISVTIIKLISLLPFGSMIVGNIKKLSPKLKQTRDTAQVVA</sequence>
<comment type="subcellular location">
    <subcellularLocation>
        <location evidence="1">Cell membrane</location>
        <topology evidence="1">Multi-pass membrane protein</topology>
    </subcellularLocation>
</comment>
<feature type="domain" description="Acyltransferase 3" evidence="8">
    <location>
        <begin position="3"/>
        <end position="311"/>
    </location>
</feature>
<feature type="transmembrane region" description="Helical" evidence="7">
    <location>
        <begin position="171"/>
        <end position="190"/>
    </location>
</feature>
<gene>
    <name evidence="9" type="ORF">I6J18_17560</name>
</gene>
<keyword evidence="5 7" id="KW-1133">Transmembrane helix</keyword>
<dbReference type="RefSeq" id="WP_040374335.1">
    <property type="nucleotide sequence ID" value="NZ_CP068053.1"/>
</dbReference>
<dbReference type="PANTHER" id="PTHR40074">
    <property type="entry name" value="O-ACETYLTRANSFERASE WECH"/>
    <property type="match status" value="1"/>
</dbReference>
<feature type="transmembrane region" description="Helical" evidence="7">
    <location>
        <begin position="298"/>
        <end position="326"/>
    </location>
</feature>
<feature type="transmembrane region" description="Helical" evidence="7">
    <location>
        <begin position="258"/>
        <end position="278"/>
    </location>
</feature>
<dbReference type="GO" id="GO:0005886">
    <property type="term" value="C:plasma membrane"/>
    <property type="evidence" value="ECO:0007669"/>
    <property type="project" value="UniProtKB-SubCell"/>
</dbReference>
<feature type="transmembrane region" description="Helical" evidence="7">
    <location>
        <begin position="79"/>
        <end position="96"/>
    </location>
</feature>
<keyword evidence="4 7" id="KW-0812">Transmembrane</keyword>
<evidence type="ECO:0000313" key="9">
    <source>
        <dbReference type="EMBL" id="QQS99416.1"/>
    </source>
</evidence>
<evidence type="ECO:0000256" key="6">
    <source>
        <dbReference type="ARBA" id="ARBA00023136"/>
    </source>
</evidence>
<comment type="similarity">
    <text evidence="2">Belongs to the acyltransferase 3 family.</text>
</comment>
<evidence type="ECO:0000259" key="8">
    <source>
        <dbReference type="Pfam" id="PF01757"/>
    </source>
</evidence>
<keyword evidence="9" id="KW-0808">Transferase</keyword>
<keyword evidence="6 7" id="KW-0472">Membrane</keyword>
<dbReference type="GO" id="GO:0009246">
    <property type="term" value="P:enterobacterial common antigen biosynthetic process"/>
    <property type="evidence" value="ECO:0007669"/>
    <property type="project" value="TreeGrafter"/>
</dbReference>
<feature type="transmembrane region" description="Helical" evidence="7">
    <location>
        <begin position="233"/>
        <end position="251"/>
    </location>
</feature>
<dbReference type="PANTHER" id="PTHR40074:SF2">
    <property type="entry name" value="O-ACETYLTRANSFERASE WECH"/>
    <property type="match status" value="1"/>
</dbReference>
<feature type="transmembrane region" description="Helical" evidence="7">
    <location>
        <begin position="202"/>
        <end position="221"/>
    </location>
</feature>
<keyword evidence="9" id="KW-0012">Acyltransferase</keyword>